<dbReference type="EMBL" id="JANCYW010000007">
    <property type="protein sequence ID" value="KAK4536216.1"/>
    <property type="molecule type" value="Genomic_DNA"/>
</dbReference>
<accession>A0AAV9IVY4</accession>
<dbReference type="AlphaFoldDB" id="A0AAV9IVY4"/>
<protein>
    <submittedName>
        <fullName evidence="3">Uncharacterized protein</fullName>
    </submittedName>
</protein>
<organism evidence="3 4">
    <name type="scientific">Cyanidium caldarium</name>
    <name type="common">Red alga</name>
    <dbReference type="NCBI Taxonomy" id="2771"/>
    <lineage>
        <taxon>Eukaryota</taxon>
        <taxon>Rhodophyta</taxon>
        <taxon>Bangiophyceae</taxon>
        <taxon>Cyanidiales</taxon>
        <taxon>Cyanidiaceae</taxon>
        <taxon>Cyanidium</taxon>
    </lineage>
</organism>
<feature type="chain" id="PRO_5043361979" evidence="2">
    <location>
        <begin position="22"/>
        <end position="281"/>
    </location>
</feature>
<keyword evidence="4" id="KW-1185">Reference proteome</keyword>
<keyword evidence="2" id="KW-0732">Signal</keyword>
<feature type="transmembrane region" description="Helical" evidence="1">
    <location>
        <begin position="240"/>
        <end position="256"/>
    </location>
</feature>
<evidence type="ECO:0000313" key="3">
    <source>
        <dbReference type="EMBL" id="KAK4536216.1"/>
    </source>
</evidence>
<evidence type="ECO:0000313" key="4">
    <source>
        <dbReference type="Proteomes" id="UP001301350"/>
    </source>
</evidence>
<comment type="caution">
    <text evidence="3">The sequence shown here is derived from an EMBL/GenBank/DDBJ whole genome shotgun (WGS) entry which is preliminary data.</text>
</comment>
<proteinExistence type="predicted"/>
<feature type="signal peptide" evidence="2">
    <location>
        <begin position="1"/>
        <end position="21"/>
    </location>
</feature>
<evidence type="ECO:0000256" key="2">
    <source>
        <dbReference type="SAM" id="SignalP"/>
    </source>
</evidence>
<dbReference type="Proteomes" id="UP001301350">
    <property type="component" value="Unassembled WGS sequence"/>
</dbReference>
<reference evidence="3 4" key="1">
    <citation type="submission" date="2022-07" db="EMBL/GenBank/DDBJ databases">
        <title>Genome-wide signatures of adaptation to extreme environments.</title>
        <authorList>
            <person name="Cho C.H."/>
            <person name="Yoon H.S."/>
        </authorList>
    </citation>
    <scope>NUCLEOTIDE SEQUENCE [LARGE SCALE GENOMIC DNA]</scope>
    <source>
        <strain evidence="3 4">DBV 063 E5</strain>
    </source>
</reference>
<keyword evidence="1" id="KW-0472">Membrane</keyword>
<name>A0AAV9IVY4_CYACA</name>
<feature type="transmembrane region" description="Helical" evidence="1">
    <location>
        <begin position="205"/>
        <end position="228"/>
    </location>
</feature>
<keyword evidence="1" id="KW-0812">Transmembrane</keyword>
<evidence type="ECO:0000256" key="1">
    <source>
        <dbReference type="SAM" id="Phobius"/>
    </source>
</evidence>
<sequence length="281" mass="30332">MRWALWSVLCGLICLAPVVSCLGARDTALEAARLGEERLQQVAQYAAEDALADGGDCWRAIHLSFLHDGMVRGGCCYQHEHQALFMLACHLRQSMRLGEASEALQGVLAHLPRAGRLAAAGNWSAAATARPPLEVAAVARSLTTDEFQLYSLFFAHCTSICYFLLSRTHAERVEDAVIQMQQHAAAAMQAMQRALRQPPDCRSPWALPLVSALVAPLLPLLLLLLLLLLGGCAAPRGRPLLWILPLLYAGGGWVALDGLPVPVLLLRGLSYCKSLTASALP</sequence>
<gene>
    <name evidence="3" type="ORF">CDCA_CDCA07G2241</name>
</gene>
<keyword evidence="1" id="KW-1133">Transmembrane helix</keyword>